<gene>
    <name evidence="1" type="ORF">GH811_16835</name>
</gene>
<dbReference type="InterPro" id="IPR036086">
    <property type="entry name" value="ParB/Sulfiredoxin_sf"/>
</dbReference>
<evidence type="ECO:0000313" key="1">
    <source>
        <dbReference type="EMBL" id="MBC3901278.1"/>
    </source>
</evidence>
<protein>
    <submittedName>
        <fullName evidence="1">Uncharacterized protein</fullName>
    </submittedName>
</protein>
<organism evidence="1 2">
    <name type="scientific">Acetobacterium malicum</name>
    <dbReference type="NCBI Taxonomy" id="52692"/>
    <lineage>
        <taxon>Bacteria</taxon>
        <taxon>Bacillati</taxon>
        <taxon>Bacillota</taxon>
        <taxon>Clostridia</taxon>
        <taxon>Eubacteriales</taxon>
        <taxon>Eubacteriaceae</taxon>
        <taxon>Acetobacterium</taxon>
    </lineage>
</organism>
<accession>A0ABR6Z186</accession>
<keyword evidence="2" id="KW-1185">Reference proteome</keyword>
<sequence length="259" mass="29524">MNNRNYNTDTEIRSINSRLIISEPAYQRVLDYNRVKRIVTYFNQNLVNPIKISNRDGKYYVFDGQHTLAALKLRNNNHDLMVECKIYYGLTQQEEARLFAEQNGLSRTVESNARMKALFVAGDVEIIELHTLVTSLGIKLDFTKGNASNKIVAAKSVYDIFKKSTPSEFVQILKIIKESWGGEADSFRREILNGVAVFYLTNKSDINIKRAVTQFSKVSPNVIIREGKAYSDGGNKRFARQLVKVYNKNLSSGRLPDII</sequence>
<dbReference type="SUPFAM" id="SSF110849">
    <property type="entry name" value="ParB/Sulfiredoxin"/>
    <property type="match status" value="1"/>
</dbReference>
<dbReference type="EMBL" id="WJBE01000024">
    <property type="protein sequence ID" value="MBC3901278.1"/>
    <property type="molecule type" value="Genomic_DNA"/>
</dbReference>
<dbReference type="InterPro" id="IPR046681">
    <property type="entry name" value="DUF6551"/>
</dbReference>
<dbReference type="RefSeq" id="WP_186895346.1">
    <property type="nucleotide sequence ID" value="NZ_WJBE01000024.1"/>
</dbReference>
<dbReference type="Proteomes" id="UP000622405">
    <property type="component" value="Unassembled WGS sequence"/>
</dbReference>
<proteinExistence type="predicted"/>
<dbReference type="Pfam" id="PF20188">
    <property type="entry name" value="DUF6551"/>
    <property type="match status" value="1"/>
</dbReference>
<reference evidence="1 2" key="1">
    <citation type="journal article" date="2020" name="mSystems">
        <title>Defining Genomic and Predicted Metabolic Features of the Acetobacterium Genus.</title>
        <authorList>
            <person name="Ross D.E."/>
            <person name="Marshall C.W."/>
            <person name="Gulliver D."/>
            <person name="May H.D."/>
            <person name="Norman R.S."/>
        </authorList>
    </citation>
    <scope>NUCLEOTIDE SEQUENCE [LARGE SCALE GENOMIC DNA]</scope>
    <source>
        <strain evidence="1 2">DSM 4132</strain>
    </source>
</reference>
<name>A0ABR6Z186_9FIRM</name>
<comment type="caution">
    <text evidence="1">The sequence shown here is derived from an EMBL/GenBank/DDBJ whole genome shotgun (WGS) entry which is preliminary data.</text>
</comment>
<evidence type="ECO:0000313" key="2">
    <source>
        <dbReference type="Proteomes" id="UP000622405"/>
    </source>
</evidence>